<dbReference type="InterPro" id="IPR049326">
    <property type="entry name" value="Rhodopsin_dom_fungi"/>
</dbReference>
<evidence type="ECO:0000256" key="4">
    <source>
        <dbReference type="ARBA" id="ARBA00023136"/>
    </source>
</evidence>
<feature type="compositionally biased region" description="Polar residues" evidence="6">
    <location>
        <begin position="310"/>
        <end position="331"/>
    </location>
</feature>
<dbReference type="Pfam" id="PF20684">
    <property type="entry name" value="Fung_rhodopsin"/>
    <property type="match status" value="1"/>
</dbReference>
<evidence type="ECO:0000256" key="2">
    <source>
        <dbReference type="ARBA" id="ARBA00022692"/>
    </source>
</evidence>
<reference evidence="9 10" key="1">
    <citation type="submission" date="2014-02" db="EMBL/GenBank/DDBJ databases">
        <title>The genome sequence of Colletotrichum fioriniae PJ7.</title>
        <authorList>
            <person name="Baroncelli R."/>
            <person name="Thon M.R."/>
        </authorList>
    </citation>
    <scope>NUCLEOTIDE SEQUENCE [LARGE SCALE GENOMIC DNA]</scope>
    <source>
        <strain evidence="9 10">PJ7</strain>
    </source>
</reference>
<feature type="transmembrane region" description="Helical" evidence="7">
    <location>
        <begin position="20"/>
        <end position="41"/>
    </location>
</feature>
<evidence type="ECO:0000313" key="10">
    <source>
        <dbReference type="Proteomes" id="UP000020467"/>
    </source>
</evidence>
<dbReference type="Proteomes" id="UP000020467">
    <property type="component" value="Unassembled WGS sequence"/>
</dbReference>
<sequence length="424" mass="46726">MSSPEKGSQAWKAQDKGPGIITICWIFTALSTVFVLGRVVVRWKIMRKFHSDDYFVIAGLVCGYISTSLSTLAVYSGIGKHLELLTLEQQEDGMLWTTAAQCPGIMSFGLPKLAVVSLLIRLMNPGVYHKWFLWWMGIWCQLTLFVTVGLLIGRCTPASSLWDFSIEGTCFSPNVLINFSIYAGTFSAFVDVYLAMYPSIVLYRLQMPIKKKVALSCALGIGAISGIVAIYKTTRLPLLASEDYSCKTFIHHSDDQSTTLLTEVSSIDETPDLVVWTVIEGSTIIIASSIPVLHPLLELILKRNPFSSARASRPTAKSSDNNTGSAPSNYRPSRVYGNYEYELGQRKVKPKPKDDLGFTIIEGDSQENIMSTGGRSRAQTATSIGSQTSQPEDGRIVRTDVVTVSYDEKGRAGETSASKRWRPV</sequence>
<feature type="region of interest" description="Disordered" evidence="6">
    <location>
        <begin position="363"/>
        <end position="398"/>
    </location>
</feature>
<dbReference type="eggNOG" id="ENOG502SHVM">
    <property type="taxonomic scope" value="Eukaryota"/>
</dbReference>
<gene>
    <name evidence="9" type="ORF">CFIO01_02808</name>
</gene>
<evidence type="ECO:0000256" key="7">
    <source>
        <dbReference type="SAM" id="Phobius"/>
    </source>
</evidence>
<dbReference type="PANTHER" id="PTHR33048:SF155">
    <property type="entry name" value="INTEGRAL MEMBRANE PROTEIN"/>
    <property type="match status" value="1"/>
</dbReference>
<comment type="similarity">
    <text evidence="5">Belongs to the SAT4 family.</text>
</comment>
<keyword evidence="3 7" id="KW-1133">Transmembrane helix</keyword>
<evidence type="ECO:0000313" key="9">
    <source>
        <dbReference type="EMBL" id="EXF73516.1"/>
    </source>
</evidence>
<dbReference type="HOGENOM" id="CLU_028200_3_7_1"/>
<protein>
    <submittedName>
        <fullName evidence="9">Integral membrane protein</fullName>
    </submittedName>
</protein>
<keyword evidence="4 7" id="KW-0472">Membrane</keyword>
<accession>A0A010QZY0</accession>
<evidence type="ECO:0000259" key="8">
    <source>
        <dbReference type="Pfam" id="PF20684"/>
    </source>
</evidence>
<feature type="transmembrane region" description="Helical" evidence="7">
    <location>
        <begin position="98"/>
        <end position="120"/>
    </location>
</feature>
<dbReference type="AlphaFoldDB" id="A0A010QZY0"/>
<keyword evidence="2 7" id="KW-0812">Transmembrane</keyword>
<organism evidence="9 10">
    <name type="scientific">Colletotrichum fioriniae PJ7</name>
    <dbReference type="NCBI Taxonomy" id="1445577"/>
    <lineage>
        <taxon>Eukaryota</taxon>
        <taxon>Fungi</taxon>
        <taxon>Dikarya</taxon>
        <taxon>Ascomycota</taxon>
        <taxon>Pezizomycotina</taxon>
        <taxon>Sordariomycetes</taxon>
        <taxon>Hypocreomycetidae</taxon>
        <taxon>Glomerellales</taxon>
        <taxon>Glomerellaceae</taxon>
        <taxon>Colletotrichum</taxon>
        <taxon>Colletotrichum acutatum species complex</taxon>
    </lineage>
</organism>
<feature type="domain" description="Rhodopsin" evidence="8">
    <location>
        <begin position="38"/>
        <end position="298"/>
    </location>
</feature>
<feature type="region of interest" description="Disordered" evidence="6">
    <location>
        <begin position="310"/>
        <end position="334"/>
    </location>
</feature>
<dbReference type="EMBL" id="JARH01001052">
    <property type="protein sequence ID" value="EXF73516.1"/>
    <property type="molecule type" value="Genomic_DNA"/>
</dbReference>
<feature type="transmembrane region" description="Helical" evidence="7">
    <location>
        <begin position="181"/>
        <end position="201"/>
    </location>
</feature>
<feature type="compositionally biased region" description="Polar residues" evidence="6">
    <location>
        <begin position="366"/>
        <end position="391"/>
    </location>
</feature>
<feature type="transmembrane region" description="Helical" evidence="7">
    <location>
        <begin position="213"/>
        <end position="231"/>
    </location>
</feature>
<keyword evidence="10" id="KW-1185">Reference proteome</keyword>
<proteinExistence type="inferred from homology"/>
<name>A0A010QZY0_9PEZI</name>
<evidence type="ECO:0000256" key="3">
    <source>
        <dbReference type="ARBA" id="ARBA00022989"/>
    </source>
</evidence>
<comment type="caution">
    <text evidence="9">The sequence shown here is derived from an EMBL/GenBank/DDBJ whole genome shotgun (WGS) entry which is preliminary data.</text>
</comment>
<comment type="subcellular location">
    <subcellularLocation>
        <location evidence="1">Membrane</location>
        <topology evidence="1">Multi-pass membrane protein</topology>
    </subcellularLocation>
</comment>
<dbReference type="PANTHER" id="PTHR33048">
    <property type="entry name" value="PTH11-LIKE INTEGRAL MEMBRANE PROTEIN (AFU_ORTHOLOGUE AFUA_5G11245)"/>
    <property type="match status" value="1"/>
</dbReference>
<evidence type="ECO:0000256" key="6">
    <source>
        <dbReference type="SAM" id="MobiDB-lite"/>
    </source>
</evidence>
<feature type="transmembrane region" description="Helical" evidence="7">
    <location>
        <begin position="132"/>
        <end position="152"/>
    </location>
</feature>
<evidence type="ECO:0000256" key="1">
    <source>
        <dbReference type="ARBA" id="ARBA00004141"/>
    </source>
</evidence>
<dbReference type="OrthoDB" id="5429740at2759"/>
<feature type="transmembrane region" description="Helical" evidence="7">
    <location>
        <begin position="53"/>
        <end position="78"/>
    </location>
</feature>
<dbReference type="GO" id="GO:0016020">
    <property type="term" value="C:membrane"/>
    <property type="evidence" value="ECO:0007669"/>
    <property type="project" value="UniProtKB-SubCell"/>
</dbReference>
<dbReference type="KEGG" id="cfj:CFIO01_02808"/>
<evidence type="ECO:0000256" key="5">
    <source>
        <dbReference type="ARBA" id="ARBA00038359"/>
    </source>
</evidence>
<dbReference type="InterPro" id="IPR052337">
    <property type="entry name" value="SAT4-like"/>
</dbReference>